<dbReference type="InterPro" id="IPR008517">
    <property type="entry name" value="GNA1162-like"/>
</dbReference>
<dbReference type="STRING" id="404380.Gbem_1121"/>
<organism evidence="1 2">
    <name type="scientific">Citrifermentans bemidjiense (strain ATCC BAA-1014 / DSM 16622 / JCM 12645 / Bem)</name>
    <name type="common">Geobacter bemidjiensis</name>
    <dbReference type="NCBI Taxonomy" id="404380"/>
    <lineage>
        <taxon>Bacteria</taxon>
        <taxon>Pseudomonadati</taxon>
        <taxon>Thermodesulfobacteriota</taxon>
        <taxon>Desulfuromonadia</taxon>
        <taxon>Geobacterales</taxon>
        <taxon>Geobacteraceae</taxon>
        <taxon>Citrifermentans</taxon>
    </lineage>
</organism>
<dbReference type="AlphaFoldDB" id="B5EH39"/>
<sequence>MTKARKITYWNFRLYLLLVLVSLLLPGCGGKTGVYLDSSMDFGAVHSVAVMPLANLTREQQAADRVRDVFSTAFMASSGIYVIPPGEVMRGIVNSSIANPSSPTSDEVVKFCKATKTDALFTGVIREYGDVRSGTATANVISMSMQMIEGQTGKVIWSGDATQGGVGMSDRLLGGGGQPLNVITEKAVYDLLRKLF</sequence>
<dbReference type="KEGG" id="gbm:Gbem_1121"/>
<dbReference type="RefSeq" id="WP_012529553.1">
    <property type="nucleotide sequence ID" value="NC_011146.1"/>
</dbReference>
<accession>B5EH39</accession>
<proteinExistence type="predicted"/>
<dbReference type="eggNOG" id="COG4380">
    <property type="taxonomic scope" value="Bacteria"/>
</dbReference>
<gene>
    <name evidence="1" type="ordered locus">Gbem_1121</name>
</gene>
<reference evidence="1 2" key="2">
    <citation type="journal article" date="2010" name="BMC Genomics">
        <title>The genome of Geobacter bemidjiensis, exemplar for the subsurface clade of Geobacter species that predominate in Fe(III)-reducing subsurface environments.</title>
        <authorList>
            <person name="Aklujkar M."/>
            <person name="Young N.D."/>
            <person name="Holmes D."/>
            <person name="Chavan M."/>
            <person name="Risso C."/>
            <person name="Kiss H.E."/>
            <person name="Han C.S."/>
            <person name="Land M.L."/>
            <person name="Lovley D.R."/>
        </authorList>
    </citation>
    <scope>NUCLEOTIDE SEQUENCE [LARGE SCALE GENOMIC DNA]</scope>
    <source>
        <strain evidence="2">ATCC BAA-1014 / DSM 16622 / JCM 12645 / Bem</strain>
    </source>
</reference>
<evidence type="ECO:0000313" key="2">
    <source>
        <dbReference type="Proteomes" id="UP000008825"/>
    </source>
</evidence>
<keyword evidence="2" id="KW-1185">Reference proteome</keyword>
<dbReference type="EMBL" id="CP001124">
    <property type="protein sequence ID" value="ACH38141.1"/>
    <property type="molecule type" value="Genomic_DNA"/>
</dbReference>
<dbReference type="HOGENOM" id="CLU_121862_0_0_7"/>
<name>B5EH39_CITBB</name>
<protein>
    <submittedName>
        <fullName evidence="1">Lipoprotein, putative</fullName>
    </submittedName>
</protein>
<keyword evidence="1" id="KW-0449">Lipoprotein</keyword>
<dbReference type="OrthoDB" id="5395574at2"/>
<dbReference type="Pfam" id="PF05643">
    <property type="entry name" value="GNA1162-like"/>
    <property type="match status" value="1"/>
</dbReference>
<dbReference type="Proteomes" id="UP000008825">
    <property type="component" value="Chromosome"/>
</dbReference>
<dbReference type="Gene3D" id="3.40.50.10610">
    <property type="entry name" value="ABC-type transport auxiliary lipoprotein component"/>
    <property type="match status" value="1"/>
</dbReference>
<reference evidence="1 2" key="1">
    <citation type="submission" date="2008-07" db="EMBL/GenBank/DDBJ databases">
        <title>Complete sequence of Geobacter bemidjiensis BEM.</title>
        <authorList>
            <consortium name="US DOE Joint Genome Institute"/>
            <person name="Lucas S."/>
            <person name="Copeland A."/>
            <person name="Lapidus A."/>
            <person name="Glavina del Rio T."/>
            <person name="Dalin E."/>
            <person name="Tice H."/>
            <person name="Bruce D."/>
            <person name="Goodwin L."/>
            <person name="Pitluck S."/>
            <person name="Kiss H."/>
            <person name="Brettin T."/>
            <person name="Detter J.C."/>
            <person name="Han C."/>
            <person name="Kuske C.R."/>
            <person name="Schmutz J."/>
            <person name="Larimer F."/>
            <person name="Land M."/>
            <person name="Hauser L."/>
            <person name="Kyrpides N."/>
            <person name="Lykidis A."/>
            <person name="Lovley D."/>
            <person name="Richardson P."/>
        </authorList>
    </citation>
    <scope>NUCLEOTIDE SEQUENCE [LARGE SCALE GENOMIC DNA]</scope>
    <source>
        <strain evidence="2">ATCC BAA-1014 / DSM 16622 / JCM 12645 / Bem</strain>
    </source>
</reference>
<evidence type="ECO:0000313" key="1">
    <source>
        <dbReference type="EMBL" id="ACH38141.1"/>
    </source>
</evidence>